<dbReference type="InterPro" id="IPR025398">
    <property type="entry name" value="DUF4371"/>
</dbReference>
<proteinExistence type="predicted"/>
<dbReference type="EMBL" id="CAJNYU010002181">
    <property type="protein sequence ID" value="CAF3513910.1"/>
    <property type="molecule type" value="Genomic_DNA"/>
</dbReference>
<accession>A0A818HUQ9</accession>
<comment type="caution">
    <text evidence="2">The sequence shown here is derived from an EMBL/GenBank/DDBJ whole genome shotgun (WGS) entry which is preliminary data.</text>
</comment>
<dbReference type="Proteomes" id="UP000663869">
    <property type="component" value="Unassembled WGS sequence"/>
</dbReference>
<dbReference type="PANTHER" id="PTHR45749:SF21">
    <property type="entry name" value="DUF4371 DOMAIN-CONTAINING PROTEIN"/>
    <property type="match status" value="1"/>
</dbReference>
<evidence type="ECO:0000259" key="1">
    <source>
        <dbReference type="SMART" id="SM00597"/>
    </source>
</evidence>
<dbReference type="AlphaFoldDB" id="A0A818HUQ9"/>
<feature type="domain" description="TTF-type" evidence="1">
    <location>
        <begin position="366"/>
        <end position="465"/>
    </location>
</feature>
<gene>
    <name evidence="2" type="ORF">FME351_LOCUS17543</name>
</gene>
<protein>
    <recommendedName>
        <fullName evidence="1">TTF-type domain-containing protein</fullName>
    </recommendedName>
</protein>
<evidence type="ECO:0000313" key="2">
    <source>
        <dbReference type="EMBL" id="CAF3513910.1"/>
    </source>
</evidence>
<evidence type="ECO:0000313" key="3">
    <source>
        <dbReference type="Proteomes" id="UP000663869"/>
    </source>
</evidence>
<sequence>MQLWTESPRKQPWSLSKLLPLIACDLSKIHYPTTTTRAPRSLMKCLKLKANECRVLLLIEYPIFKNYLQDVYYQHLQKLAFGISIGESSNISMTMLDEMNLLLTSFVDEFPYHERYVVQTVHCVKHFATTTKDFGPLSNYSTFNYESVVGCLSSSVHGTKNVSSELAKNIDLFKKAYHASSYHSSYSERSPFIEYLKTGRKYSSKPRLSNKTISQRDLDILYQLISKETRLKCMKSITRYGLIVSTITSSKSKKFTDACVVYQYQNTVKYGIEQHETSSSCIGKEQQGTCSSSSSLTAAGVRQEILISSIIEEQQETTITSLSNQEEQISSSSFLKSQLLNVNDISGSCYEGPTQPKLVSYPINKDKRCFRSEWFLKFSWLEYSIENDLTFCYYCRHFFNGSNLNNRDQCDSFLRGFCKWKRAFCRKQGFLKHQSRRSHIIAEKNHKEYIIRTKSGSSIVQVIDKSRNEIIKNNRQRLMKIISALHLCARQMISIRGHDESEESSNCGNFVKLLRWSSTTDPICSAILDDSA</sequence>
<organism evidence="2 3">
    <name type="scientific">Rotaria socialis</name>
    <dbReference type="NCBI Taxonomy" id="392032"/>
    <lineage>
        <taxon>Eukaryota</taxon>
        <taxon>Metazoa</taxon>
        <taxon>Spiralia</taxon>
        <taxon>Gnathifera</taxon>
        <taxon>Rotifera</taxon>
        <taxon>Eurotatoria</taxon>
        <taxon>Bdelloidea</taxon>
        <taxon>Philodinida</taxon>
        <taxon>Philodinidae</taxon>
        <taxon>Rotaria</taxon>
    </lineage>
</organism>
<reference evidence="2" key="1">
    <citation type="submission" date="2021-02" db="EMBL/GenBank/DDBJ databases">
        <authorList>
            <person name="Nowell W R."/>
        </authorList>
    </citation>
    <scope>NUCLEOTIDE SEQUENCE</scope>
</reference>
<dbReference type="InterPro" id="IPR006580">
    <property type="entry name" value="Znf_TTF"/>
</dbReference>
<dbReference type="PANTHER" id="PTHR45749">
    <property type="match status" value="1"/>
</dbReference>
<name>A0A818HUQ9_9BILA</name>
<dbReference type="Pfam" id="PF14291">
    <property type="entry name" value="DUF4371"/>
    <property type="match status" value="1"/>
</dbReference>
<dbReference type="SMART" id="SM00597">
    <property type="entry name" value="ZnF_TTF"/>
    <property type="match status" value="1"/>
</dbReference>